<accession>A0A7M7NUC1</accession>
<dbReference type="EnsemblMetazoa" id="XM_030984998">
    <property type="protein sequence ID" value="XP_030840858"/>
    <property type="gene ID" value="LOC115923726"/>
</dbReference>
<proteinExistence type="predicted"/>
<feature type="domain" description="EGF-like" evidence="3">
    <location>
        <begin position="49"/>
        <end position="84"/>
    </location>
</feature>
<dbReference type="KEGG" id="spu:115923726"/>
<feature type="disulfide bond" evidence="1">
    <location>
        <begin position="74"/>
        <end position="83"/>
    </location>
</feature>
<dbReference type="GeneID" id="115923726"/>
<feature type="compositionally biased region" description="Low complexity" evidence="2">
    <location>
        <begin position="87"/>
        <end position="135"/>
    </location>
</feature>
<dbReference type="Proteomes" id="UP000007110">
    <property type="component" value="Unassembled WGS sequence"/>
</dbReference>
<comment type="caution">
    <text evidence="1">Lacks conserved residue(s) required for the propagation of feature annotation.</text>
</comment>
<protein>
    <recommendedName>
        <fullName evidence="3">EGF-like domain-containing protein</fullName>
    </recommendedName>
</protein>
<evidence type="ECO:0000313" key="5">
    <source>
        <dbReference type="Proteomes" id="UP000007110"/>
    </source>
</evidence>
<reference evidence="5" key="1">
    <citation type="submission" date="2015-02" db="EMBL/GenBank/DDBJ databases">
        <title>Genome sequencing for Strongylocentrotus purpuratus.</title>
        <authorList>
            <person name="Murali S."/>
            <person name="Liu Y."/>
            <person name="Vee V."/>
            <person name="English A."/>
            <person name="Wang M."/>
            <person name="Skinner E."/>
            <person name="Han Y."/>
            <person name="Muzny D.M."/>
            <person name="Worley K.C."/>
            <person name="Gibbs R.A."/>
        </authorList>
    </citation>
    <scope>NUCLEOTIDE SEQUENCE</scope>
</reference>
<evidence type="ECO:0000313" key="4">
    <source>
        <dbReference type="EnsemblMetazoa" id="XP_030840858"/>
    </source>
</evidence>
<dbReference type="PROSITE" id="PS00022">
    <property type="entry name" value="EGF_1"/>
    <property type="match status" value="1"/>
</dbReference>
<keyword evidence="5" id="KW-1185">Reference proteome</keyword>
<evidence type="ECO:0000256" key="2">
    <source>
        <dbReference type="SAM" id="MobiDB-lite"/>
    </source>
</evidence>
<keyword evidence="1" id="KW-1015">Disulfide bond</keyword>
<name>A0A7M7NUC1_STRPU</name>
<dbReference type="RefSeq" id="XP_030840858.1">
    <property type="nucleotide sequence ID" value="XM_030984998.1"/>
</dbReference>
<feature type="disulfide bond" evidence="1">
    <location>
        <begin position="53"/>
        <end position="63"/>
    </location>
</feature>
<evidence type="ECO:0000256" key="1">
    <source>
        <dbReference type="PROSITE-ProRule" id="PRU00076"/>
    </source>
</evidence>
<dbReference type="Gene3D" id="2.10.25.10">
    <property type="entry name" value="Laminin"/>
    <property type="match status" value="1"/>
</dbReference>
<reference evidence="4" key="2">
    <citation type="submission" date="2021-01" db="UniProtKB">
        <authorList>
            <consortium name="EnsemblMetazoa"/>
        </authorList>
    </citation>
    <scope>IDENTIFICATION</scope>
</reference>
<dbReference type="OrthoDB" id="10438600at2759"/>
<dbReference type="SUPFAM" id="SSF57196">
    <property type="entry name" value="EGF/Laminin"/>
    <property type="match status" value="1"/>
</dbReference>
<dbReference type="InParanoid" id="A0A7M7NUC1"/>
<evidence type="ECO:0000259" key="3">
    <source>
        <dbReference type="PROSITE" id="PS50026"/>
    </source>
</evidence>
<organism evidence="4 5">
    <name type="scientific">Strongylocentrotus purpuratus</name>
    <name type="common">Purple sea urchin</name>
    <dbReference type="NCBI Taxonomy" id="7668"/>
    <lineage>
        <taxon>Eukaryota</taxon>
        <taxon>Metazoa</taxon>
        <taxon>Echinodermata</taxon>
        <taxon>Eleutherozoa</taxon>
        <taxon>Echinozoa</taxon>
        <taxon>Echinoidea</taxon>
        <taxon>Euechinoidea</taxon>
        <taxon>Echinacea</taxon>
        <taxon>Camarodonta</taxon>
        <taxon>Echinidea</taxon>
        <taxon>Strongylocentrotidae</taxon>
        <taxon>Strongylocentrotus</taxon>
    </lineage>
</organism>
<keyword evidence="1" id="KW-0245">EGF-like domain</keyword>
<sequence>MFSECKKKLHSNGSMVQTFPKLIPYSSAEAACPRRKSKLGIPPGHRVCRFPDCGKNTCRNGWCEETMKNFRCHCSAGYRGKRCDKQSTTTQDTTTMSSTEATTSHPTTTTQSTSTQDTTTMSSTEATTSHPTTTTHLFGSSIVRETSKCY</sequence>
<dbReference type="InterPro" id="IPR000742">
    <property type="entry name" value="EGF"/>
</dbReference>
<dbReference type="PROSITE" id="PS01186">
    <property type="entry name" value="EGF_2"/>
    <property type="match status" value="1"/>
</dbReference>
<dbReference type="PROSITE" id="PS50026">
    <property type="entry name" value="EGF_3"/>
    <property type="match status" value="1"/>
</dbReference>
<dbReference type="AlphaFoldDB" id="A0A7M7NUC1"/>
<feature type="region of interest" description="Disordered" evidence="2">
    <location>
        <begin position="82"/>
        <end position="135"/>
    </location>
</feature>